<reference evidence="10" key="1">
    <citation type="submission" date="2016-10" db="EMBL/GenBank/DDBJ databases">
        <authorList>
            <person name="Varghese N."/>
            <person name="Submissions S."/>
        </authorList>
    </citation>
    <scope>NUCLEOTIDE SEQUENCE [LARGE SCALE GENOMIC DNA]</scope>
    <source>
        <strain evidence="10">CBMB127</strain>
    </source>
</reference>
<keyword evidence="5 7" id="KW-1133">Transmembrane helix</keyword>
<dbReference type="Gene3D" id="1.10.3720.10">
    <property type="entry name" value="MetI-like"/>
    <property type="match status" value="1"/>
</dbReference>
<feature type="transmembrane region" description="Helical" evidence="7">
    <location>
        <begin position="172"/>
        <end position="194"/>
    </location>
</feature>
<organism evidence="9 10">
    <name type="scientific">Methylophilus rhizosphaerae</name>
    <dbReference type="NCBI Taxonomy" id="492660"/>
    <lineage>
        <taxon>Bacteria</taxon>
        <taxon>Pseudomonadati</taxon>
        <taxon>Pseudomonadota</taxon>
        <taxon>Betaproteobacteria</taxon>
        <taxon>Nitrosomonadales</taxon>
        <taxon>Methylophilaceae</taxon>
        <taxon>Methylophilus</taxon>
    </lineage>
</organism>
<dbReference type="RefSeq" id="WP_091468243.1">
    <property type="nucleotide sequence ID" value="NZ_FNFX01000001.1"/>
</dbReference>
<evidence type="ECO:0000256" key="5">
    <source>
        <dbReference type="ARBA" id="ARBA00022989"/>
    </source>
</evidence>
<gene>
    <name evidence="9" type="ORF">SAMN05192566_0131</name>
</gene>
<comment type="similarity">
    <text evidence="7">Belongs to the binding-protein-dependent transport system permease family.</text>
</comment>
<feature type="transmembrane region" description="Helical" evidence="7">
    <location>
        <begin position="224"/>
        <end position="245"/>
    </location>
</feature>
<dbReference type="InterPro" id="IPR035906">
    <property type="entry name" value="MetI-like_sf"/>
</dbReference>
<dbReference type="PANTHER" id="PTHR30151">
    <property type="entry name" value="ALKANE SULFONATE ABC TRANSPORTER-RELATED, MEMBRANE SUBUNIT"/>
    <property type="match status" value="1"/>
</dbReference>
<evidence type="ECO:0000259" key="8">
    <source>
        <dbReference type="PROSITE" id="PS50928"/>
    </source>
</evidence>
<dbReference type="PROSITE" id="PS50928">
    <property type="entry name" value="ABC_TM1"/>
    <property type="match status" value="1"/>
</dbReference>
<evidence type="ECO:0000256" key="2">
    <source>
        <dbReference type="ARBA" id="ARBA00022448"/>
    </source>
</evidence>
<dbReference type="OrthoDB" id="5298727at2"/>
<dbReference type="Proteomes" id="UP000198629">
    <property type="component" value="Unassembled WGS sequence"/>
</dbReference>
<keyword evidence="3" id="KW-1003">Cell membrane</keyword>
<evidence type="ECO:0000256" key="7">
    <source>
        <dbReference type="RuleBase" id="RU363032"/>
    </source>
</evidence>
<feature type="transmembrane region" description="Helical" evidence="7">
    <location>
        <begin position="103"/>
        <end position="122"/>
    </location>
</feature>
<dbReference type="PANTHER" id="PTHR30151:SF38">
    <property type="entry name" value="ALIPHATIC SULFONATES TRANSPORT PERMEASE PROTEIN SSUC-RELATED"/>
    <property type="match status" value="1"/>
</dbReference>
<sequence length="257" mass="28247">MQNSFYKWIPDWRGWVLPILVILAWDAMSRLDANHAYAFASLGQIWAGVVELSRSGELLVNVQASVQRALTGLLLGASAGFLIGSLVAVSRTANILITPVYHAIRQVPLLGLVPLFALWFGNGDTSKLIVVSLSAFYPVVLSTFEGMLQVDSKFREVGQVYRLSRWQIYRRITLPAALPQVFTGFSLALAFAWLSTIGSELLFTAGAGLGNLMMNAQEASRMDILIIVTFVIGVLGYLMSLLIKLASAHLFKWRQVG</sequence>
<dbReference type="Pfam" id="PF00528">
    <property type="entry name" value="BPD_transp_1"/>
    <property type="match status" value="1"/>
</dbReference>
<accession>A0A1G8Z720</accession>
<keyword evidence="2 7" id="KW-0813">Transport</keyword>
<feature type="transmembrane region" description="Helical" evidence="7">
    <location>
        <begin position="128"/>
        <end position="148"/>
    </location>
</feature>
<dbReference type="CDD" id="cd06261">
    <property type="entry name" value="TM_PBP2"/>
    <property type="match status" value="1"/>
</dbReference>
<dbReference type="SUPFAM" id="SSF161098">
    <property type="entry name" value="MetI-like"/>
    <property type="match status" value="1"/>
</dbReference>
<name>A0A1G8Z720_9PROT</name>
<dbReference type="STRING" id="492660.SAMN05192566_0131"/>
<feature type="domain" description="ABC transmembrane type-1" evidence="8">
    <location>
        <begin position="62"/>
        <end position="243"/>
    </location>
</feature>
<proteinExistence type="inferred from homology"/>
<dbReference type="GO" id="GO:0005886">
    <property type="term" value="C:plasma membrane"/>
    <property type="evidence" value="ECO:0007669"/>
    <property type="project" value="UniProtKB-SubCell"/>
</dbReference>
<evidence type="ECO:0000256" key="4">
    <source>
        <dbReference type="ARBA" id="ARBA00022692"/>
    </source>
</evidence>
<evidence type="ECO:0000256" key="6">
    <source>
        <dbReference type="ARBA" id="ARBA00023136"/>
    </source>
</evidence>
<evidence type="ECO:0000313" key="9">
    <source>
        <dbReference type="EMBL" id="SDK10881.1"/>
    </source>
</evidence>
<evidence type="ECO:0000256" key="3">
    <source>
        <dbReference type="ARBA" id="ARBA00022475"/>
    </source>
</evidence>
<dbReference type="EMBL" id="FNFX01000001">
    <property type="protein sequence ID" value="SDK10881.1"/>
    <property type="molecule type" value="Genomic_DNA"/>
</dbReference>
<dbReference type="GO" id="GO:0055085">
    <property type="term" value="P:transmembrane transport"/>
    <property type="evidence" value="ECO:0007669"/>
    <property type="project" value="InterPro"/>
</dbReference>
<dbReference type="InterPro" id="IPR000515">
    <property type="entry name" value="MetI-like"/>
</dbReference>
<feature type="transmembrane region" description="Helical" evidence="7">
    <location>
        <begin position="73"/>
        <end position="91"/>
    </location>
</feature>
<dbReference type="AlphaFoldDB" id="A0A1G8Z720"/>
<comment type="subcellular location">
    <subcellularLocation>
        <location evidence="1 7">Cell membrane</location>
        <topology evidence="1 7">Multi-pass membrane protein</topology>
    </subcellularLocation>
</comment>
<keyword evidence="10" id="KW-1185">Reference proteome</keyword>
<keyword evidence="4 7" id="KW-0812">Transmembrane</keyword>
<protein>
    <submittedName>
        <fullName evidence="9">Sulfonate transport system permease protein</fullName>
    </submittedName>
</protein>
<evidence type="ECO:0000313" key="10">
    <source>
        <dbReference type="Proteomes" id="UP000198629"/>
    </source>
</evidence>
<evidence type="ECO:0000256" key="1">
    <source>
        <dbReference type="ARBA" id="ARBA00004651"/>
    </source>
</evidence>
<keyword evidence="6 7" id="KW-0472">Membrane</keyword>